<feature type="compositionally biased region" description="Basic and acidic residues" evidence="1">
    <location>
        <begin position="49"/>
        <end position="59"/>
    </location>
</feature>
<evidence type="ECO:0000313" key="2">
    <source>
        <dbReference type="EMBL" id="ASS74453.1"/>
    </source>
</evidence>
<reference evidence="2 3" key="1">
    <citation type="journal article" date="2015" name="Int. J. Syst. Evol. Microbiol.">
        <title>Tumebacillus algifaecis sp. nov., isolated from decomposing algal scum.</title>
        <authorList>
            <person name="Wu Y.F."/>
            <person name="Zhang B."/>
            <person name="Xing P."/>
            <person name="Wu Q.L."/>
            <person name="Liu S.J."/>
        </authorList>
    </citation>
    <scope>NUCLEOTIDE SEQUENCE [LARGE SCALE GENOMIC DNA]</scope>
    <source>
        <strain evidence="2 3">THMBR28</strain>
    </source>
</reference>
<feature type="compositionally biased region" description="Basic and acidic residues" evidence="1">
    <location>
        <begin position="28"/>
        <end position="40"/>
    </location>
</feature>
<evidence type="ECO:0000256" key="1">
    <source>
        <dbReference type="SAM" id="MobiDB-lite"/>
    </source>
</evidence>
<dbReference type="Proteomes" id="UP000214688">
    <property type="component" value="Chromosome"/>
</dbReference>
<proteinExistence type="predicted"/>
<dbReference type="AlphaFoldDB" id="A0A223CZ96"/>
<dbReference type="OrthoDB" id="2382345at2"/>
<accession>A0A223CZ96</accession>
<name>A0A223CZ96_9BACL</name>
<evidence type="ECO:0000313" key="3">
    <source>
        <dbReference type="Proteomes" id="UP000214688"/>
    </source>
</evidence>
<organism evidence="2 3">
    <name type="scientific">Tumebacillus algifaecis</name>
    <dbReference type="NCBI Taxonomy" id="1214604"/>
    <lineage>
        <taxon>Bacteria</taxon>
        <taxon>Bacillati</taxon>
        <taxon>Bacillota</taxon>
        <taxon>Bacilli</taxon>
        <taxon>Bacillales</taxon>
        <taxon>Alicyclobacillaceae</taxon>
        <taxon>Tumebacillus</taxon>
    </lineage>
</organism>
<gene>
    <name evidence="2" type="ORF">CIG75_05250</name>
</gene>
<dbReference type="EMBL" id="CP022657">
    <property type="protein sequence ID" value="ASS74453.1"/>
    <property type="molecule type" value="Genomic_DNA"/>
</dbReference>
<protein>
    <submittedName>
        <fullName evidence="2">Uncharacterized protein</fullName>
    </submittedName>
</protein>
<keyword evidence="3" id="KW-1185">Reference proteome</keyword>
<sequence length="59" mass="7042">MKRQQKTIRLYQRRHEPTVAPGLEDDELQRPATEREREQGETTMVYHLSFDEHDNGSDD</sequence>
<feature type="region of interest" description="Disordered" evidence="1">
    <location>
        <begin position="1"/>
        <end position="59"/>
    </location>
</feature>
<dbReference type="KEGG" id="tab:CIG75_05250"/>